<proteinExistence type="predicted"/>
<accession>A0AC61R9J5</accession>
<evidence type="ECO:0000313" key="2">
    <source>
        <dbReference type="Proteomes" id="UP000308836"/>
    </source>
</evidence>
<evidence type="ECO:0000313" key="1">
    <source>
        <dbReference type="EMBL" id="TGY66961.1"/>
    </source>
</evidence>
<protein>
    <submittedName>
        <fullName evidence="1">Uncharacterized protein</fullName>
    </submittedName>
</protein>
<dbReference type="EMBL" id="SRYG01000003">
    <property type="protein sequence ID" value="TGY66961.1"/>
    <property type="molecule type" value="Genomic_DNA"/>
</dbReference>
<keyword evidence="2" id="KW-1185">Reference proteome</keyword>
<dbReference type="Proteomes" id="UP000308836">
    <property type="component" value="Unassembled WGS sequence"/>
</dbReference>
<name>A0AC61R9J5_9FIRM</name>
<reference evidence="1" key="1">
    <citation type="submission" date="2019-04" db="EMBL/GenBank/DDBJ databases">
        <title>Microbes associate with the intestines of laboratory mice.</title>
        <authorList>
            <person name="Navarre W."/>
            <person name="Wong E."/>
            <person name="Huang K."/>
            <person name="Tropini C."/>
            <person name="Ng K."/>
            <person name="Yu B."/>
        </authorList>
    </citation>
    <scope>NUCLEOTIDE SEQUENCE</scope>
    <source>
        <strain evidence="1">NM09_H32</strain>
    </source>
</reference>
<comment type="caution">
    <text evidence="1">The sequence shown here is derived from an EMBL/GenBank/DDBJ whole genome shotgun (WGS) entry which is preliminary data.</text>
</comment>
<organism evidence="1 2">
    <name type="scientific">Dubosiella muris</name>
    <dbReference type="NCBI Taxonomy" id="3038133"/>
    <lineage>
        <taxon>Bacteria</taxon>
        <taxon>Bacillati</taxon>
        <taxon>Bacillota</taxon>
        <taxon>Erysipelotrichia</taxon>
        <taxon>Erysipelotrichales</taxon>
        <taxon>Erysipelotrichaceae</taxon>
        <taxon>Dubosiella</taxon>
    </lineage>
</organism>
<gene>
    <name evidence="1" type="ORF">E5336_02455</name>
</gene>
<sequence length="317" mass="34273">MKKRKLFGALLLSFGMMASPIVAEENEEPYSYTIRIYRGNHGYFKDDPNQEYMELELGYGEALPSLNAQDLIATSGESGKPYIPGTIKVSGEDLLSDTVYLGGSPVTADQDYVVTYNLLLDPVEYTINYMDTRTRQPIAGMEPSKYTGNLNEQVVMSFPYIEGYSPQARNARFTLEEGKSHNFNFWYEPIEAPGTIPGNTTTVTDTETETVTEPGTTPATTPETTPGTEEGPTPAPTPGGEDATTPPAGDETDNPTGPQDIVDIEDDNVPLAGPEENENGDASKSFLSMPALLGMGALALLLIGGIVYGVMKKKKEA</sequence>